<feature type="domain" description="Glycosyltransferase 2-like" evidence="4">
    <location>
        <begin position="7"/>
        <end position="120"/>
    </location>
</feature>
<sequence length="300" mass="34042">MATKVAVIIVTYNGLQWIDKCIGLLRNSSLPLTPIVVDNCSTDGTTSYIENNYPEVMLIKSNINLGFGKGNNLGIEKGLALDYDYFFLLNQDAWIESNTVEELVVANRNNPQYGILSPMHLNGVGSSLDSLFSRYLSSYNIPEIISDLYLSKLQPVYTTNFINAAAWLVSRKCLETVGLFDPIFPHYGEDEDYAHRTLSLGYKIGLVTTVKIFHDRDNREPLNISLNLQRSYIKNVLNIKNLNGKFLANLVFVLKSEIDQLFTYLIFRRIKEAKVKGKVIYKTISNLRPIHKSYLLNKGK</sequence>
<gene>
    <name evidence="5" type="ORF">GCM10023188_09230</name>
</gene>
<evidence type="ECO:0000256" key="3">
    <source>
        <dbReference type="ARBA" id="ARBA00022679"/>
    </source>
</evidence>
<dbReference type="EMBL" id="BAABHC010000004">
    <property type="protein sequence ID" value="GAA4426793.1"/>
    <property type="molecule type" value="Genomic_DNA"/>
</dbReference>
<evidence type="ECO:0000256" key="1">
    <source>
        <dbReference type="ARBA" id="ARBA00006739"/>
    </source>
</evidence>
<dbReference type="InterPro" id="IPR029044">
    <property type="entry name" value="Nucleotide-diphossugar_trans"/>
</dbReference>
<accession>A0ABP8LDB5</accession>
<dbReference type="SUPFAM" id="SSF53448">
    <property type="entry name" value="Nucleotide-diphospho-sugar transferases"/>
    <property type="match status" value="1"/>
</dbReference>
<dbReference type="Proteomes" id="UP001500552">
    <property type="component" value="Unassembled WGS sequence"/>
</dbReference>
<reference evidence="6" key="1">
    <citation type="journal article" date="2019" name="Int. J. Syst. Evol. Microbiol.">
        <title>The Global Catalogue of Microorganisms (GCM) 10K type strain sequencing project: providing services to taxonomists for standard genome sequencing and annotation.</title>
        <authorList>
            <consortium name="The Broad Institute Genomics Platform"/>
            <consortium name="The Broad Institute Genome Sequencing Center for Infectious Disease"/>
            <person name="Wu L."/>
            <person name="Ma J."/>
        </authorList>
    </citation>
    <scope>NUCLEOTIDE SEQUENCE [LARGE SCALE GENOMIC DNA]</scope>
    <source>
        <strain evidence="6">JCM 17926</strain>
    </source>
</reference>
<dbReference type="RefSeq" id="WP_345157128.1">
    <property type="nucleotide sequence ID" value="NZ_BAABHC010000004.1"/>
</dbReference>
<dbReference type="PANTHER" id="PTHR43179:SF12">
    <property type="entry name" value="GALACTOFURANOSYLTRANSFERASE GLFT2"/>
    <property type="match status" value="1"/>
</dbReference>
<dbReference type="Gene3D" id="3.90.550.10">
    <property type="entry name" value="Spore Coat Polysaccharide Biosynthesis Protein SpsA, Chain A"/>
    <property type="match status" value="1"/>
</dbReference>
<protein>
    <submittedName>
        <fullName evidence="5">Glycosyltransferase family 2 protein</fullName>
    </submittedName>
</protein>
<keyword evidence="3" id="KW-0808">Transferase</keyword>
<evidence type="ECO:0000313" key="5">
    <source>
        <dbReference type="EMBL" id="GAA4426793.1"/>
    </source>
</evidence>
<dbReference type="Pfam" id="PF00535">
    <property type="entry name" value="Glycos_transf_2"/>
    <property type="match status" value="1"/>
</dbReference>
<name>A0ABP8LDB5_9BACT</name>
<comment type="similarity">
    <text evidence="1">Belongs to the glycosyltransferase 2 family.</text>
</comment>
<evidence type="ECO:0000259" key="4">
    <source>
        <dbReference type="Pfam" id="PF00535"/>
    </source>
</evidence>
<organism evidence="5 6">
    <name type="scientific">Pontibacter saemangeumensis</name>
    <dbReference type="NCBI Taxonomy" id="1084525"/>
    <lineage>
        <taxon>Bacteria</taxon>
        <taxon>Pseudomonadati</taxon>
        <taxon>Bacteroidota</taxon>
        <taxon>Cytophagia</taxon>
        <taxon>Cytophagales</taxon>
        <taxon>Hymenobacteraceae</taxon>
        <taxon>Pontibacter</taxon>
    </lineage>
</organism>
<keyword evidence="2" id="KW-0328">Glycosyltransferase</keyword>
<dbReference type="PANTHER" id="PTHR43179">
    <property type="entry name" value="RHAMNOSYLTRANSFERASE WBBL"/>
    <property type="match status" value="1"/>
</dbReference>
<evidence type="ECO:0000256" key="2">
    <source>
        <dbReference type="ARBA" id="ARBA00022676"/>
    </source>
</evidence>
<proteinExistence type="inferred from homology"/>
<dbReference type="InterPro" id="IPR001173">
    <property type="entry name" value="Glyco_trans_2-like"/>
</dbReference>
<comment type="caution">
    <text evidence="5">The sequence shown here is derived from an EMBL/GenBank/DDBJ whole genome shotgun (WGS) entry which is preliminary data.</text>
</comment>
<dbReference type="CDD" id="cd04186">
    <property type="entry name" value="GT_2_like_c"/>
    <property type="match status" value="1"/>
</dbReference>
<evidence type="ECO:0000313" key="6">
    <source>
        <dbReference type="Proteomes" id="UP001500552"/>
    </source>
</evidence>
<keyword evidence="6" id="KW-1185">Reference proteome</keyword>